<evidence type="ECO:0000259" key="2">
    <source>
        <dbReference type="Pfam" id="PF14257"/>
    </source>
</evidence>
<keyword evidence="4" id="KW-1185">Reference proteome</keyword>
<evidence type="ECO:0000313" key="3">
    <source>
        <dbReference type="EMBL" id="WCT11464.1"/>
    </source>
</evidence>
<dbReference type="EMBL" id="CP117167">
    <property type="protein sequence ID" value="WCT11464.1"/>
    <property type="molecule type" value="Genomic_DNA"/>
</dbReference>
<sequence>MIRQTLNTMLVTGIALFAACKGKSSYRENLKVSTADSASVGIAKDSSFEAKLVKTGSINFKVKDAERTSEAISDLTNKYNGMVMHHNVTSTVEQTKDFHLSNDSILRVSSITAVADITVKIPPAKVEDFMNEVSHLGVYVTERKMDITDKTFDYITEKLKAKNRAEIVTQQKTGEVKIKDSGILLNMKDDMVDQKVNNLRTDDAVKYSVIELHCFQNTKINKEVIADDDPSAYQSSYSSRFETALQNGFEVFAELALGVANLWSLVVIAALCWLGYRYYKRKHSKPILNNI</sequence>
<evidence type="ECO:0000256" key="1">
    <source>
        <dbReference type="SAM" id="Phobius"/>
    </source>
</evidence>
<keyword evidence="1" id="KW-1133">Transmembrane helix</keyword>
<feature type="transmembrane region" description="Helical" evidence="1">
    <location>
        <begin position="255"/>
        <end position="276"/>
    </location>
</feature>
<reference evidence="3 4" key="1">
    <citation type="submission" date="2023-02" db="EMBL/GenBank/DDBJ databases">
        <title>Genome sequence of Mucilaginibacter jinjuensis strain KACC 16571.</title>
        <authorList>
            <person name="Kim S."/>
            <person name="Heo J."/>
            <person name="Kwon S.-W."/>
        </authorList>
    </citation>
    <scope>NUCLEOTIDE SEQUENCE [LARGE SCALE GENOMIC DNA]</scope>
    <source>
        <strain evidence="3 4">KACC 16571</strain>
    </source>
</reference>
<keyword evidence="1" id="KW-0812">Transmembrane</keyword>
<proteinExistence type="predicted"/>
<keyword evidence="1" id="KW-0472">Membrane</keyword>
<dbReference type="RefSeq" id="WP_273629652.1">
    <property type="nucleotide sequence ID" value="NZ_CP117167.1"/>
</dbReference>
<dbReference type="PROSITE" id="PS51257">
    <property type="entry name" value="PROKAR_LIPOPROTEIN"/>
    <property type="match status" value="1"/>
</dbReference>
<dbReference type="Pfam" id="PF14257">
    <property type="entry name" value="DUF4349"/>
    <property type="match status" value="1"/>
</dbReference>
<dbReference type="Proteomes" id="UP001216139">
    <property type="component" value="Chromosome"/>
</dbReference>
<accession>A0ABY7T5C9</accession>
<organism evidence="3 4">
    <name type="scientific">Mucilaginibacter jinjuensis</name>
    <dbReference type="NCBI Taxonomy" id="1176721"/>
    <lineage>
        <taxon>Bacteria</taxon>
        <taxon>Pseudomonadati</taxon>
        <taxon>Bacteroidota</taxon>
        <taxon>Sphingobacteriia</taxon>
        <taxon>Sphingobacteriales</taxon>
        <taxon>Sphingobacteriaceae</taxon>
        <taxon>Mucilaginibacter</taxon>
    </lineage>
</organism>
<name>A0ABY7T5C9_9SPHI</name>
<gene>
    <name evidence="3" type="ORF">PQO05_22245</name>
</gene>
<protein>
    <submittedName>
        <fullName evidence="3">DUF4349 domain-containing protein</fullName>
    </submittedName>
</protein>
<dbReference type="InterPro" id="IPR025645">
    <property type="entry name" value="DUF4349"/>
</dbReference>
<evidence type="ECO:0000313" key="4">
    <source>
        <dbReference type="Proteomes" id="UP001216139"/>
    </source>
</evidence>
<feature type="domain" description="DUF4349" evidence="2">
    <location>
        <begin position="51"/>
        <end position="153"/>
    </location>
</feature>